<feature type="DNA-binding region" description="H-T-H motif" evidence="2">
    <location>
        <begin position="32"/>
        <end position="51"/>
    </location>
</feature>
<dbReference type="Proteomes" id="UP000245647">
    <property type="component" value="Unassembled WGS sequence"/>
</dbReference>
<evidence type="ECO:0000313" key="5">
    <source>
        <dbReference type="Proteomes" id="UP000245647"/>
    </source>
</evidence>
<keyword evidence="5" id="KW-1185">Reference proteome</keyword>
<name>A0A2U2P9P8_9SPHI</name>
<gene>
    <name evidence="4" type="ORF">DDR33_23860</name>
</gene>
<dbReference type="AlphaFoldDB" id="A0A2U2P9P8"/>
<dbReference type="EMBL" id="QEAS01000034">
    <property type="protein sequence ID" value="PWG78107.1"/>
    <property type="molecule type" value="Genomic_DNA"/>
</dbReference>
<dbReference type="SUPFAM" id="SSF46689">
    <property type="entry name" value="Homeodomain-like"/>
    <property type="match status" value="1"/>
</dbReference>
<dbReference type="GO" id="GO:0000976">
    <property type="term" value="F:transcription cis-regulatory region binding"/>
    <property type="evidence" value="ECO:0007669"/>
    <property type="project" value="TreeGrafter"/>
</dbReference>
<accession>A0A2U2P9P8</accession>
<feature type="domain" description="HTH tetR-type" evidence="3">
    <location>
        <begin position="9"/>
        <end position="69"/>
    </location>
</feature>
<dbReference type="Gene3D" id="1.10.357.10">
    <property type="entry name" value="Tetracycline Repressor, domain 2"/>
    <property type="match status" value="1"/>
</dbReference>
<evidence type="ECO:0000313" key="4">
    <source>
        <dbReference type="EMBL" id="PWG78107.1"/>
    </source>
</evidence>
<evidence type="ECO:0000256" key="1">
    <source>
        <dbReference type="ARBA" id="ARBA00023125"/>
    </source>
</evidence>
<dbReference type="PANTHER" id="PTHR30055:SF226">
    <property type="entry name" value="HTH-TYPE TRANSCRIPTIONAL REGULATOR PKSA"/>
    <property type="match status" value="1"/>
</dbReference>
<dbReference type="PRINTS" id="PR00455">
    <property type="entry name" value="HTHTETR"/>
</dbReference>
<comment type="caution">
    <text evidence="4">The sequence shown here is derived from an EMBL/GenBank/DDBJ whole genome shotgun (WGS) entry which is preliminary data.</text>
</comment>
<evidence type="ECO:0000259" key="3">
    <source>
        <dbReference type="PROSITE" id="PS50977"/>
    </source>
</evidence>
<sequence length="150" mass="17539">MAKAESAEISTEEKIRQAAHKVFTRKGYAATRTRDIAEEAGINLALLNYYFRSKEKLFAKIMTDSLQHFMTGIKAVLNDETTSLEEKIERIVINYTDMFMDEPDLPLFIMSEVRTDPDRLLTRMNIKDFIFSSHFMKQYQQYAKDHNKTP</sequence>
<protein>
    <submittedName>
        <fullName evidence="4">TetR family transcriptional regulator</fullName>
    </submittedName>
</protein>
<dbReference type="RefSeq" id="WP_109418318.1">
    <property type="nucleotide sequence ID" value="NZ_QEAS01000034.1"/>
</dbReference>
<dbReference type="InterPro" id="IPR050109">
    <property type="entry name" value="HTH-type_TetR-like_transc_reg"/>
</dbReference>
<dbReference type="OrthoDB" id="9789566at2"/>
<reference evidence="4 5" key="1">
    <citation type="submission" date="2018-04" db="EMBL/GenBank/DDBJ databases">
        <title>Pedobacter chongqingensis sp. nov., isolated from a rottenly hemp rope.</title>
        <authorList>
            <person name="Cai Y."/>
        </authorList>
    </citation>
    <scope>NUCLEOTIDE SEQUENCE [LARGE SCALE GENOMIC DNA]</scope>
    <source>
        <strain evidence="4 5">FJ4-8</strain>
    </source>
</reference>
<organism evidence="4 5">
    <name type="scientific">Pararcticibacter amylolyticus</name>
    <dbReference type="NCBI Taxonomy" id="2173175"/>
    <lineage>
        <taxon>Bacteria</taxon>
        <taxon>Pseudomonadati</taxon>
        <taxon>Bacteroidota</taxon>
        <taxon>Sphingobacteriia</taxon>
        <taxon>Sphingobacteriales</taxon>
        <taxon>Sphingobacteriaceae</taxon>
        <taxon>Pararcticibacter</taxon>
    </lineage>
</organism>
<dbReference type="PANTHER" id="PTHR30055">
    <property type="entry name" value="HTH-TYPE TRANSCRIPTIONAL REGULATOR RUTR"/>
    <property type="match status" value="1"/>
</dbReference>
<evidence type="ECO:0000256" key="2">
    <source>
        <dbReference type="PROSITE-ProRule" id="PRU00335"/>
    </source>
</evidence>
<dbReference type="InterPro" id="IPR001647">
    <property type="entry name" value="HTH_TetR"/>
</dbReference>
<feature type="non-terminal residue" evidence="4">
    <location>
        <position position="150"/>
    </location>
</feature>
<keyword evidence="1 2" id="KW-0238">DNA-binding</keyword>
<proteinExistence type="predicted"/>
<dbReference type="GO" id="GO:0003700">
    <property type="term" value="F:DNA-binding transcription factor activity"/>
    <property type="evidence" value="ECO:0007669"/>
    <property type="project" value="TreeGrafter"/>
</dbReference>
<dbReference type="Pfam" id="PF00440">
    <property type="entry name" value="TetR_N"/>
    <property type="match status" value="1"/>
</dbReference>
<dbReference type="PROSITE" id="PS50977">
    <property type="entry name" value="HTH_TETR_2"/>
    <property type="match status" value="1"/>
</dbReference>
<dbReference type="InterPro" id="IPR009057">
    <property type="entry name" value="Homeodomain-like_sf"/>
</dbReference>